<evidence type="ECO:0000256" key="1">
    <source>
        <dbReference type="SAM" id="Phobius"/>
    </source>
</evidence>
<keyword evidence="1" id="KW-0812">Transmembrane</keyword>
<dbReference type="Proteomes" id="UP000441399">
    <property type="component" value="Unassembled WGS sequence"/>
</dbReference>
<keyword evidence="1" id="KW-1133">Transmembrane helix</keyword>
<dbReference type="EMBL" id="CACSIO010000016">
    <property type="protein sequence ID" value="CAA0113314.1"/>
    <property type="molecule type" value="Genomic_DNA"/>
</dbReference>
<keyword evidence="1" id="KW-0472">Membrane</keyword>
<reference evidence="3 4" key="1">
    <citation type="submission" date="2019-11" db="EMBL/GenBank/DDBJ databases">
        <authorList>
            <person name="Holert J."/>
        </authorList>
    </citation>
    <scope>NUCLEOTIDE SEQUENCE [LARGE SCALE GENOMIC DNA]</scope>
    <source>
        <strain evidence="3">SB11_3</strain>
    </source>
</reference>
<proteinExistence type="predicted"/>
<evidence type="ECO:0000256" key="2">
    <source>
        <dbReference type="SAM" id="SignalP"/>
    </source>
</evidence>
<evidence type="ECO:0000313" key="4">
    <source>
        <dbReference type="Proteomes" id="UP000441399"/>
    </source>
</evidence>
<keyword evidence="2" id="KW-0732">Signal</keyword>
<keyword evidence="4" id="KW-1185">Reference proteome</keyword>
<name>A0A5S9Q750_9GAMM</name>
<feature type="chain" id="PRO_5024964606" evidence="2">
    <location>
        <begin position="26"/>
        <end position="72"/>
    </location>
</feature>
<organism evidence="3 4">
    <name type="scientific">BD1-7 clade bacterium</name>
    <dbReference type="NCBI Taxonomy" id="2029982"/>
    <lineage>
        <taxon>Bacteria</taxon>
        <taxon>Pseudomonadati</taxon>
        <taxon>Pseudomonadota</taxon>
        <taxon>Gammaproteobacteria</taxon>
        <taxon>Cellvibrionales</taxon>
        <taxon>Spongiibacteraceae</taxon>
        <taxon>BD1-7 clade</taxon>
    </lineage>
</organism>
<gene>
    <name evidence="3" type="ORF">OPDIPICF_04711</name>
</gene>
<dbReference type="AlphaFoldDB" id="A0A5S9Q750"/>
<evidence type="ECO:0000313" key="3">
    <source>
        <dbReference type="EMBL" id="CAA0113314.1"/>
    </source>
</evidence>
<sequence>MTTHRYHCATTLLVTLTVASNACFASSPELSPNAVDATIIHSLFNIGLFTTATIAVGFTLSSMDKMNQSKRK</sequence>
<accession>A0A5S9Q750</accession>
<feature type="transmembrane region" description="Helical" evidence="1">
    <location>
        <begin position="41"/>
        <end position="63"/>
    </location>
</feature>
<feature type="signal peptide" evidence="2">
    <location>
        <begin position="1"/>
        <end position="25"/>
    </location>
</feature>
<protein>
    <submittedName>
        <fullName evidence="3">Uncharacterized protein</fullName>
    </submittedName>
</protein>